<keyword evidence="2" id="KW-0413">Isomerase</keyword>
<dbReference type="AlphaFoldDB" id="A0A1H8D0C0"/>
<dbReference type="RefSeq" id="WP_091209041.1">
    <property type="nucleotide sequence ID" value="NZ_FOCL01000002.1"/>
</dbReference>
<dbReference type="Proteomes" id="UP000198942">
    <property type="component" value="Unassembled WGS sequence"/>
</dbReference>
<dbReference type="GO" id="GO:0016853">
    <property type="term" value="F:isomerase activity"/>
    <property type="evidence" value="ECO:0007669"/>
    <property type="project" value="UniProtKB-KW"/>
</dbReference>
<evidence type="ECO:0000256" key="3">
    <source>
        <dbReference type="PIRSR" id="PIRSR016184-1"/>
    </source>
</evidence>
<accession>A0A1H8D0C0</accession>
<dbReference type="SUPFAM" id="SSF54506">
    <property type="entry name" value="Diaminopimelate epimerase-like"/>
    <property type="match status" value="1"/>
</dbReference>
<evidence type="ECO:0000313" key="4">
    <source>
        <dbReference type="EMBL" id="SEN00710.1"/>
    </source>
</evidence>
<dbReference type="GO" id="GO:0005737">
    <property type="term" value="C:cytoplasm"/>
    <property type="evidence" value="ECO:0007669"/>
    <property type="project" value="TreeGrafter"/>
</dbReference>
<dbReference type="PIRSF" id="PIRSF016184">
    <property type="entry name" value="PhzC_PhzF"/>
    <property type="match status" value="1"/>
</dbReference>
<dbReference type="NCBIfam" id="TIGR00654">
    <property type="entry name" value="PhzF_family"/>
    <property type="match status" value="1"/>
</dbReference>
<dbReference type="InterPro" id="IPR003719">
    <property type="entry name" value="Phenazine_PhzF-like"/>
</dbReference>
<dbReference type="Gene3D" id="3.10.310.10">
    <property type="entry name" value="Diaminopimelate Epimerase, Chain A, domain 1"/>
    <property type="match status" value="2"/>
</dbReference>
<reference evidence="5" key="1">
    <citation type="submission" date="2016-10" db="EMBL/GenBank/DDBJ databases">
        <authorList>
            <person name="Varghese N."/>
            <person name="Submissions S."/>
        </authorList>
    </citation>
    <scope>NUCLEOTIDE SEQUENCE [LARGE SCALE GENOMIC DNA]</scope>
    <source>
        <strain evidence="5">Gh-48</strain>
    </source>
</reference>
<dbReference type="PANTHER" id="PTHR13774">
    <property type="entry name" value="PHENAZINE BIOSYNTHESIS PROTEIN"/>
    <property type="match status" value="1"/>
</dbReference>
<organism evidence="4 5">
    <name type="scientific">Mucilaginibacter gossypiicola</name>
    <dbReference type="NCBI Taxonomy" id="551995"/>
    <lineage>
        <taxon>Bacteria</taxon>
        <taxon>Pseudomonadati</taxon>
        <taxon>Bacteroidota</taxon>
        <taxon>Sphingobacteriia</taxon>
        <taxon>Sphingobacteriales</taxon>
        <taxon>Sphingobacteriaceae</taxon>
        <taxon>Mucilaginibacter</taxon>
    </lineage>
</organism>
<protein>
    <submittedName>
        <fullName evidence="4">Phenazine biosynthesis protein PhzF family</fullName>
    </submittedName>
</protein>
<evidence type="ECO:0000256" key="1">
    <source>
        <dbReference type="ARBA" id="ARBA00008270"/>
    </source>
</evidence>
<proteinExistence type="inferred from homology"/>
<gene>
    <name evidence="4" type="ORF">SAMN05192574_102154</name>
</gene>
<sequence length="268" mass="29882">MSSIYTVDSFTSAPFKGNPAGVYISRHELSTEAMQDIAKEINYSETAFVTYGDNPQEFNLRWFSPSTEVDICGHGTLAAAKVIYETGLADIKSPLIFHTKSGELSAALSDDGIRLDFPANFINAAISDSVIEKFADTQPLFVGTDRSWCLIELENDEQVRKIRPDFELLKTHTQQLFIFTAKSGDPQYDFVTRCFGPAIGVNEDPVTGSAHCYLATYWGGKLKKKKMKGFQASERTGSIVCEWIGNRVHLFGEAVIVFELKFFNDIKL</sequence>
<dbReference type="OrthoDB" id="9788221at2"/>
<evidence type="ECO:0000256" key="2">
    <source>
        <dbReference type="ARBA" id="ARBA00023235"/>
    </source>
</evidence>
<dbReference type="STRING" id="551995.SAMN05192574_102154"/>
<feature type="active site" evidence="3">
    <location>
        <position position="45"/>
    </location>
</feature>
<dbReference type="PANTHER" id="PTHR13774:SF17">
    <property type="entry name" value="PHENAZINE BIOSYNTHESIS-LIKE DOMAIN-CONTAINING PROTEIN"/>
    <property type="match status" value="1"/>
</dbReference>
<dbReference type="Pfam" id="PF02567">
    <property type="entry name" value="PhzC-PhzF"/>
    <property type="match status" value="1"/>
</dbReference>
<name>A0A1H8D0C0_9SPHI</name>
<dbReference type="EMBL" id="FOCL01000002">
    <property type="protein sequence ID" value="SEN00710.1"/>
    <property type="molecule type" value="Genomic_DNA"/>
</dbReference>
<evidence type="ECO:0000313" key="5">
    <source>
        <dbReference type="Proteomes" id="UP000198942"/>
    </source>
</evidence>
<comment type="similarity">
    <text evidence="1">Belongs to the PhzF family.</text>
</comment>
<keyword evidence="5" id="KW-1185">Reference proteome</keyword>